<dbReference type="Proteomes" id="UP000295215">
    <property type="component" value="Unassembled WGS sequence"/>
</dbReference>
<gene>
    <name evidence="1" type="ORF">C8P70_14310</name>
</gene>
<dbReference type="EMBL" id="SOAG01000043">
    <property type="protein sequence ID" value="TDS51095.1"/>
    <property type="molecule type" value="Genomic_DNA"/>
</dbReference>
<keyword evidence="2" id="KW-1185">Reference proteome</keyword>
<sequence length="43" mass="4964">MVNIRITKIALNNKENMNSFFIEGDSIFSIQKVSLEGLYKTKQ</sequence>
<evidence type="ECO:0000313" key="2">
    <source>
        <dbReference type="Proteomes" id="UP000295215"/>
    </source>
</evidence>
<accession>A0A4R7EUK8</accession>
<name>A0A4R7EUK8_9FLAO</name>
<dbReference type="AlphaFoldDB" id="A0A4R7EUK8"/>
<organism evidence="1 2">
    <name type="scientific">Myroides indicus</name>
    <dbReference type="NCBI Taxonomy" id="1323422"/>
    <lineage>
        <taxon>Bacteria</taxon>
        <taxon>Pseudomonadati</taxon>
        <taxon>Bacteroidota</taxon>
        <taxon>Flavobacteriia</taxon>
        <taxon>Flavobacteriales</taxon>
        <taxon>Flavobacteriaceae</taxon>
        <taxon>Myroides</taxon>
    </lineage>
</organism>
<evidence type="ECO:0000313" key="1">
    <source>
        <dbReference type="EMBL" id="TDS51095.1"/>
    </source>
</evidence>
<comment type="caution">
    <text evidence="1">The sequence shown here is derived from an EMBL/GenBank/DDBJ whole genome shotgun (WGS) entry which is preliminary data.</text>
</comment>
<reference evidence="1 2" key="1">
    <citation type="submission" date="2019-03" db="EMBL/GenBank/DDBJ databases">
        <title>Genomic Encyclopedia of Archaeal and Bacterial Type Strains, Phase II (KMG-II): from individual species to whole genera.</title>
        <authorList>
            <person name="Goeker M."/>
        </authorList>
    </citation>
    <scope>NUCLEOTIDE SEQUENCE [LARGE SCALE GENOMIC DNA]</scope>
    <source>
        <strain evidence="1 2">DSM 28213</strain>
    </source>
</reference>
<protein>
    <submittedName>
        <fullName evidence="1">Uncharacterized protein</fullName>
    </submittedName>
</protein>
<proteinExistence type="predicted"/>